<dbReference type="Proteomes" id="UP000799757">
    <property type="component" value="Unassembled WGS sequence"/>
</dbReference>
<feature type="region of interest" description="Disordered" evidence="1">
    <location>
        <begin position="1"/>
        <end position="76"/>
    </location>
</feature>
<reference evidence="2" key="1">
    <citation type="journal article" date="2020" name="Stud. Mycol.">
        <title>101 Dothideomycetes genomes: a test case for predicting lifestyles and emergence of pathogens.</title>
        <authorList>
            <person name="Haridas S."/>
            <person name="Albert R."/>
            <person name="Binder M."/>
            <person name="Bloem J."/>
            <person name="Labutti K."/>
            <person name="Salamov A."/>
            <person name="Andreopoulos B."/>
            <person name="Baker S."/>
            <person name="Barry K."/>
            <person name="Bills G."/>
            <person name="Bluhm B."/>
            <person name="Cannon C."/>
            <person name="Castanera R."/>
            <person name="Culley D."/>
            <person name="Daum C."/>
            <person name="Ezra D."/>
            <person name="Gonzalez J."/>
            <person name="Henrissat B."/>
            <person name="Kuo A."/>
            <person name="Liang C."/>
            <person name="Lipzen A."/>
            <person name="Lutzoni F."/>
            <person name="Magnuson J."/>
            <person name="Mondo S."/>
            <person name="Nolan M."/>
            <person name="Ohm R."/>
            <person name="Pangilinan J."/>
            <person name="Park H.-J."/>
            <person name="Ramirez L."/>
            <person name="Alfaro M."/>
            <person name="Sun H."/>
            <person name="Tritt A."/>
            <person name="Yoshinaga Y."/>
            <person name="Zwiers L.-H."/>
            <person name="Turgeon B."/>
            <person name="Goodwin S."/>
            <person name="Spatafora J."/>
            <person name="Crous P."/>
            <person name="Grigoriev I."/>
        </authorList>
    </citation>
    <scope>NUCLEOTIDE SEQUENCE</scope>
    <source>
        <strain evidence="2">CBS 109.77</strain>
    </source>
</reference>
<evidence type="ECO:0000256" key="1">
    <source>
        <dbReference type="SAM" id="MobiDB-lite"/>
    </source>
</evidence>
<keyword evidence="3" id="KW-1185">Reference proteome</keyword>
<protein>
    <submittedName>
        <fullName evidence="2">Uncharacterized protein</fullName>
    </submittedName>
</protein>
<dbReference type="AlphaFoldDB" id="A0A6A6X1Z8"/>
<feature type="compositionally biased region" description="Polar residues" evidence="1">
    <location>
        <begin position="1"/>
        <end position="18"/>
    </location>
</feature>
<gene>
    <name evidence="2" type="ORF">K505DRAFT_327617</name>
</gene>
<organism evidence="2 3">
    <name type="scientific">Melanomma pulvis-pyrius CBS 109.77</name>
    <dbReference type="NCBI Taxonomy" id="1314802"/>
    <lineage>
        <taxon>Eukaryota</taxon>
        <taxon>Fungi</taxon>
        <taxon>Dikarya</taxon>
        <taxon>Ascomycota</taxon>
        <taxon>Pezizomycotina</taxon>
        <taxon>Dothideomycetes</taxon>
        <taxon>Pleosporomycetidae</taxon>
        <taxon>Pleosporales</taxon>
        <taxon>Melanommataceae</taxon>
        <taxon>Melanomma</taxon>
    </lineage>
</organism>
<feature type="compositionally biased region" description="Polar residues" evidence="1">
    <location>
        <begin position="33"/>
        <end position="45"/>
    </location>
</feature>
<name>A0A6A6X1Z8_9PLEO</name>
<accession>A0A6A6X1Z8</accession>
<evidence type="ECO:0000313" key="3">
    <source>
        <dbReference type="Proteomes" id="UP000799757"/>
    </source>
</evidence>
<sequence length="76" mass="8187">MPIQRLTSPSFVSQSHSGINLHPPKPVLAPPNLNRTTSPLSNPIPSSIAEPKHKSQHPAIPTEKNAPQPEEEKAGE</sequence>
<dbReference type="EMBL" id="MU002077">
    <property type="protein sequence ID" value="KAF2790386.1"/>
    <property type="molecule type" value="Genomic_DNA"/>
</dbReference>
<proteinExistence type="predicted"/>
<evidence type="ECO:0000313" key="2">
    <source>
        <dbReference type="EMBL" id="KAF2790386.1"/>
    </source>
</evidence>